<evidence type="ECO:0000256" key="1">
    <source>
        <dbReference type="SAM" id="Coils"/>
    </source>
</evidence>
<dbReference type="AlphaFoldDB" id="A0AAD9TV46"/>
<accession>A0AAD9TV46</accession>
<sequence length="243" mass="28501">MALSSAFRERLEQMEHTRNERLSLLQVWSSHLTLTFCLVAEKNRIGKTFCFLFLICSQAEKEAQANKSQILSSKLAIIRSIEQRCLLIDQKIASQNFKIASLKSDIEKLDVKYLDSSQRLRVLKSDVEELDEMEREKENYYRLKGFEMNEFLENVGDFVRERRLRVEELRNNKNKVHSTFKQLQGNNGYSSYSEISAAEMRKSELVAMKENINKNLASNYEVRAHLQNQLQNVLIAQNQERRL</sequence>
<dbReference type="Proteomes" id="UP001280121">
    <property type="component" value="Unassembled WGS sequence"/>
</dbReference>
<evidence type="ECO:0000313" key="3">
    <source>
        <dbReference type="Proteomes" id="UP001280121"/>
    </source>
</evidence>
<proteinExistence type="predicted"/>
<name>A0AAD9TV46_9ROSI</name>
<comment type="caution">
    <text evidence="2">The sequence shown here is derived from an EMBL/GenBank/DDBJ whole genome shotgun (WGS) entry which is preliminary data.</text>
</comment>
<keyword evidence="3" id="KW-1185">Reference proteome</keyword>
<dbReference type="InterPro" id="IPR021042">
    <property type="entry name" value="Herpes_UL139_cytomegalovirus"/>
</dbReference>
<gene>
    <name evidence="2" type="ORF">Ddye_024608</name>
</gene>
<reference evidence="2" key="1">
    <citation type="journal article" date="2023" name="Plant J.">
        <title>Genome sequences and population genomics provide insights into the demographic history, inbreeding, and mutation load of two 'living fossil' tree species of Dipteronia.</title>
        <authorList>
            <person name="Feng Y."/>
            <person name="Comes H.P."/>
            <person name="Chen J."/>
            <person name="Zhu S."/>
            <person name="Lu R."/>
            <person name="Zhang X."/>
            <person name="Li P."/>
            <person name="Qiu J."/>
            <person name="Olsen K.M."/>
            <person name="Qiu Y."/>
        </authorList>
    </citation>
    <scope>NUCLEOTIDE SEQUENCE</scope>
    <source>
        <strain evidence="2">KIB01</strain>
    </source>
</reference>
<protein>
    <submittedName>
        <fullName evidence="2">Uncharacterized protein</fullName>
    </submittedName>
</protein>
<dbReference type="Pfam" id="PF12507">
    <property type="entry name" value="HCMV_UL139"/>
    <property type="match status" value="1"/>
</dbReference>
<dbReference type="EMBL" id="JANJYI010000007">
    <property type="protein sequence ID" value="KAK2642845.1"/>
    <property type="molecule type" value="Genomic_DNA"/>
</dbReference>
<dbReference type="PANTHER" id="PTHR37214:SF2">
    <property type="entry name" value="CYTOMEGALOVIRUS UL139 PROTEIN"/>
    <property type="match status" value="1"/>
</dbReference>
<evidence type="ECO:0000313" key="2">
    <source>
        <dbReference type="EMBL" id="KAK2642845.1"/>
    </source>
</evidence>
<organism evidence="2 3">
    <name type="scientific">Dipteronia dyeriana</name>
    <dbReference type="NCBI Taxonomy" id="168575"/>
    <lineage>
        <taxon>Eukaryota</taxon>
        <taxon>Viridiplantae</taxon>
        <taxon>Streptophyta</taxon>
        <taxon>Embryophyta</taxon>
        <taxon>Tracheophyta</taxon>
        <taxon>Spermatophyta</taxon>
        <taxon>Magnoliopsida</taxon>
        <taxon>eudicotyledons</taxon>
        <taxon>Gunneridae</taxon>
        <taxon>Pentapetalae</taxon>
        <taxon>rosids</taxon>
        <taxon>malvids</taxon>
        <taxon>Sapindales</taxon>
        <taxon>Sapindaceae</taxon>
        <taxon>Hippocastanoideae</taxon>
        <taxon>Acereae</taxon>
        <taxon>Dipteronia</taxon>
    </lineage>
</organism>
<feature type="coiled-coil region" evidence="1">
    <location>
        <begin position="123"/>
        <end position="186"/>
    </location>
</feature>
<dbReference type="PANTHER" id="PTHR37214">
    <property type="entry name" value="CYTOMEGALOVIRUS UL139 PROTEIN"/>
    <property type="match status" value="1"/>
</dbReference>
<keyword evidence="1" id="KW-0175">Coiled coil</keyword>